<sequence>MRPFRASKAVFIMVNHILAEHHPMVVVPARIYGRGHSTYDAGLSPRQDLLTEDIPSINIWAYKDKCDCKQDCPKTQIQDPKDCQKCAACLNGQKPNTDQTQCVKDDCATCGKGEIRDSKDCKKCVNKDKRFEEKKTNINNRRNQVVRERKNRNFDKTKDKMQKKYNDKDPVRRRKKNRRMSRCAALVPLSMGGLFASEVDELFDEEWAESDEMMAFWPPELTVKQVDEWVEDQDDSFLEGEDYLHKWMEAGRNKPNVQWDGPYLPPEGGEGGSVNKDFKRDTETNDRGRAIVISARKAVDHFNVPQKFVRDYSGESPMATTTDLVARNPHPPTALSTHVDKRCPPCLVPIFAAILRTISVVAQMATRVGLRFVGKYYKEGIRVAKGRNKVPKEKQRGKAKEMSKDGNWRRCLEGLDPM</sequence>
<dbReference type="EMBL" id="JARVKM010000001">
    <property type="protein sequence ID" value="KAK9783848.1"/>
    <property type="molecule type" value="Genomic_DNA"/>
</dbReference>
<evidence type="ECO:0000256" key="1">
    <source>
        <dbReference type="SAM" id="MobiDB-lite"/>
    </source>
</evidence>
<reference evidence="2 3" key="1">
    <citation type="submission" date="2024-02" db="EMBL/GenBank/DDBJ databases">
        <title>First draft genome assembly of two strains of Seiridium cardinale.</title>
        <authorList>
            <person name="Emiliani G."/>
            <person name="Scali E."/>
        </authorList>
    </citation>
    <scope>NUCLEOTIDE SEQUENCE [LARGE SCALE GENOMIC DNA]</scope>
    <source>
        <strain evidence="2 3">BM-138-000479</strain>
    </source>
</reference>
<protein>
    <submittedName>
        <fullName evidence="2">Uncharacterized protein</fullName>
    </submittedName>
</protein>
<name>A0ABR2Y9T6_9PEZI</name>
<feature type="compositionally biased region" description="Basic and acidic residues" evidence="1">
    <location>
        <begin position="149"/>
        <end position="170"/>
    </location>
</feature>
<evidence type="ECO:0000313" key="2">
    <source>
        <dbReference type="EMBL" id="KAK9783848.1"/>
    </source>
</evidence>
<gene>
    <name evidence="2" type="ORF">SCAR479_00407</name>
</gene>
<keyword evidence="3" id="KW-1185">Reference proteome</keyword>
<accession>A0ABR2Y9T6</accession>
<dbReference type="Proteomes" id="UP001465668">
    <property type="component" value="Unassembled WGS sequence"/>
</dbReference>
<evidence type="ECO:0000313" key="3">
    <source>
        <dbReference type="Proteomes" id="UP001465668"/>
    </source>
</evidence>
<comment type="caution">
    <text evidence="2">The sequence shown here is derived from an EMBL/GenBank/DDBJ whole genome shotgun (WGS) entry which is preliminary data.</text>
</comment>
<organism evidence="2 3">
    <name type="scientific">Seiridium cardinale</name>
    <dbReference type="NCBI Taxonomy" id="138064"/>
    <lineage>
        <taxon>Eukaryota</taxon>
        <taxon>Fungi</taxon>
        <taxon>Dikarya</taxon>
        <taxon>Ascomycota</taxon>
        <taxon>Pezizomycotina</taxon>
        <taxon>Sordariomycetes</taxon>
        <taxon>Xylariomycetidae</taxon>
        <taxon>Amphisphaeriales</taxon>
        <taxon>Sporocadaceae</taxon>
        <taxon>Seiridium</taxon>
    </lineage>
</organism>
<feature type="region of interest" description="Disordered" evidence="1">
    <location>
        <begin position="149"/>
        <end position="177"/>
    </location>
</feature>
<proteinExistence type="predicted"/>